<dbReference type="Proteomes" id="UP001187315">
    <property type="component" value="Unassembled WGS sequence"/>
</dbReference>
<keyword evidence="1" id="KW-0812">Transmembrane</keyword>
<comment type="caution">
    <text evidence="2">The sequence shown here is derived from an EMBL/GenBank/DDBJ whole genome shotgun (WGS) entry which is preliminary data.</text>
</comment>
<name>A0AA88SLG0_TACVA</name>
<feature type="transmembrane region" description="Helical" evidence="1">
    <location>
        <begin position="20"/>
        <end position="44"/>
    </location>
</feature>
<dbReference type="AlphaFoldDB" id="A0AA88SLG0"/>
<gene>
    <name evidence="2" type="ORF">Q7C36_012285</name>
</gene>
<evidence type="ECO:0000313" key="2">
    <source>
        <dbReference type="EMBL" id="KAK2840706.1"/>
    </source>
</evidence>
<keyword evidence="1" id="KW-1133">Transmembrane helix</keyword>
<organism evidence="2 3">
    <name type="scientific">Tachysurus vachellii</name>
    <name type="common">Darkbarbel catfish</name>
    <name type="synonym">Pelteobagrus vachellii</name>
    <dbReference type="NCBI Taxonomy" id="175792"/>
    <lineage>
        <taxon>Eukaryota</taxon>
        <taxon>Metazoa</taxon>
        <taxon>Chordata</taxon>
        <taxon>Craniata</taxon>
        <taxon>Vertebrata</taxon>
        <taxon>Euteleostomi</taxon>
        <taxon>Actinopterygii</taxon>
        <taxon>Neopterygii</taxon>
        <taxon>Teleostei</taxon>
        <taxon>Ostariophysi</taxon>
        <taxon>Siluriformes</taxon>
        <taxon>Bagridae</taxon>
        <taxon>Tachysurus</taxon>
    </lineage>
</organism>
<evidence type="ECO:0000256" key="1">
    <source>
        <dbReference type="SAM" id="Phobius"/>
    </source>
</evidence>
<protein>
    <submittedName>
        <fullName evidence="2">Uncharacterized protein</fullName>
    </submittedName>
</protein>
<accession>A0AA88SLG0</accession>
<evidence type="ECO:0000313" key="3">
    <source>
        <dbReference type="Proteomes" id="UP001187315"/>
    </source>
</evidence>
<proteinExistence type="predicted"/>
<dbReference type="Gene3D" id="2.10.70.10">
    <property type="entry name" value="Complement Module, domain 1"/>
    <property type="match status" value="1"/>
</dbReference>
<keyword evidence="1" id="KW-0472">Membrane</keyword>
<keyword evidence="3" id="KW-1185">Reference proteome</keyword>
<sequence>MWAVEHGLEQVCIPTLLGSFVILFYIYLHVMVIYLFTLFTCFVGQTMMKKAMILCFVLLAVISVTTAAQCTQQQAALVCRDNFDRKLFHSGQNWVNSKCQFCKCDPGAMTCCMGTRDAAGKCKKLE</sequence>
<dbReference type="EMBL" id="JAVHJS010000012">
    <property type="protein sequence ID" value="KAK2840706.1"/>
    <property type="molecule type" value="Genomic_DNA"/>
</dbReference>
<reference evidence="2" key="1">
    <citation type="submission" date="2023-08" db="EMBL/GenBank/DDBJ databases">
        <title>Pelteobagrus vachellii genome.</title>
        <authorList>
            <person name="Liu H."/>
        </authorList>
    </citation>
    <scope>NUCLEOTIDE SEQUENCE</scope>
    <source>
        <strain evidence="2">PRFRI_2022a</strain>
        <tissue evidence="2">Muscle</tissue>
    </source>
</reference>